<evidence type="ECO:0000313" key="2">
    <source>
        <dbReference type="EMBL" id="CAG2253979.1"/>
    </source>
</evidence>
<feature type="compositionally biased region" description="Polar residues" evidence="1">
    <location>
        <begin position="171"/>
        <end position="185"/>
    </location>
</feature>
<accession>A0A8S3V9V6</accession>
<feature type="region of interest" description="Disordered" evidence="1">
    <location>
        <begin position="451"/>
        <end position="540"/>
    </location>
</feature>
<dbReference type="OrthoDB" id="6195755at2759"/>
<name>A0A8S3V9V6_MYTED</name>
<evidence type="ECO:0000313" key="3">
    <source>
        <dbReference type="Proteomes" id="UP000683360"/>
    </source>
</evidence>
<sequence length="540" mass="60706">MDGDDDRLDSDSREAPEFSFLTADTAGGKLKKSGSKSSARTSSLDKVSKKKRTSKKDALQAVYDEKLTNMENNFNVKLDRLFQLFTNSVDNDQSRESFALPGSGGHSVDNLPSGERRPPLVSLEPNLDQDLGSPHVSRNRDLDVRSEISISIGDRERNELDIHSDVDDYSVSGNSPVKGNTNQMSKGDRFLKHVNVRNEQVQVQDLEQVKSDERQTTTNVLSQIFSEDLSKEKSSVGLILDQAQVNILESSWRCKIPEHLSAYKEEYKSCFPINDDSASFLQVPKLDDLLEPMIRQTHGQKLMRSWDNHRQLYSQPYKQIEKLGFQGQLASRMNIISMSYMQQALGSLLKDLEEDDVDKSTACQTVKDIFAMSTKSLDQAGRSGAFFHLIRRKAAAHDSGLSNIKDLSSRCQYLPLSEEGVFGKGLETSLEKRKEQKDQLSDLLPEFSKKRKFEDSRSSSNKSAKFSDQGARPTRFQNTSSGYNSSSYRKPVSTYNSYNNAKDKAAGSNRQEGNKKDFKVGKTTTKSSWGSFRIPKRNDS</sequence>
<dbReference type="Proteomes" id="UP000683360">
    <property type="component" value="Unassembled WGS sequence"/>
</dbReference>
<proteinExistence type="predicted"/>
<gene>
    <name evidence="2" type="ORF">MEDL_65486</name>
</gene>
<feature type="region of interest" description="Disordered" evidence="1">
    <location>
        <begin position="166"/>
        <end position="185"/>
    </location>
</feature>
<organism evidence="2 3">
    <name type="scientific">Mytilus edulis</name>
    <name type="common">Blue mussel</name>
    <dbReference type="NCBI Taxonomy" id="6550"/>
    <lineage>
        <taxon>Eukaryota</taxon>
        <taxon>Metazoa</taxon>
        <taxon>Spiralia</taxon>
        <taxon>Lophotrochozoa</taxon>
        <taxon>Mollusca</taxon>
        <taxon>Bivalvia</taxon>
        <taxon>Autobranchia</taxon>
        <taxon>Pteriomorphia</taxon>
        <taxon>Mytilida</taxon>
        <taxon>Mytiloidea</taxon>
        <taxon>Mytilidae</taxon>
        <taxon>Mytilinae</taxon>
        <taxon>Mytilus</taxon>
    </lineage>
</organism>
<protein>
    <submittedName>
        <fullName evidence="2">Uncharacterized protein</fullName>
    </submittedName>
</protein>
<dbReference type="EMBL" id="CAJPWZ010003199">
    <property type="protein sequence ID" value="CAG2253979.1"/>
    <property type="molecule type" value="Genomic_DNA"/>
</dbReference>
<feature type="compositionally biased region" description="Polar residues" evidence="1">
    <location>
        <begin position="475"/>
        <end position="500"/>
    </location>
</feature>
<keyword evidence="3" id="KW-1185">Reference proteome</keyword>
<dbReference type="AlphaFoldDB" id="A0A8S3V9V6"/>
<evidence type="ECO:0000256" key="1">
    <source>
        <dbReference type="SAM" id="MobiDB-lite"/>
    </source>
</evidence>
<comment type="caution">
    <text evidence="2">The sequence shown here is derived from an EMBL/GenBank/DDBJ whole genome shotgun (WGS) entry which is preliminary data.</text>
</comment>
<feature type="region of interest" description="Disordered" evidence="1">
    <location>
        <begin position="1"/>
        <end position="56"/>
    </location>
</feature>
<reference evidence="2" key="1">
    <citation type="submission" date="2021-03" db="EMBL/GenBank/DDBJ databases">
        <authorList>
            <person name="Bekaert M."/>
        </authorList>
    </citation>
    <scope>NUCLEOTIDE SEQUENCE</scope>
</reference>
<feature type="region of interest" description="Disordered" evidence="1">
    <location>
        <begin position="95"/>
        <end position="137"/>
    </location>
</feature>
<feature type="compositionally biased region" description="Low complexity" evidence="1">
    <location>
        <begin position="458"/>
        <end position="467"/>
    </location>
</feature>